<gene>
    <name evidence="3" type="ORF">ACFQRF_16450</name>
</gene>
<evidence type="ECO:0000313" key="4">
    <source>
        <dbReference type="Proteomes" id="UP001596540"/>
    </source>
</evidence>
<dbReference type="InterPro" id="IPR025110">
    <property type="entry name" value="AMP-bd_C"/>
</dbReference>
<dbReference type="Pfam" id="PF00501">
    <property type="entry name" value="AMP-binding"/>
    <property type="match status" value="1"/>
</dbReference>
<accession>A0ABW2KHE6</accession>
<evidence type="ECO:0000259" key="1">
    <source>
        <dbReference type="Pfam" id="PF00501"/>
    </source>
</evidence>
<dbReference type="InterPro" id="IPR042099">
    <property type="entry name" value="ANL_N_sf"/>
</dbReference>
<comment type="caution">
    <text evidence="3">The sequence shown here is derived from an EMBL/GenBank/DDBJ whole genome shotgun (WGS) entry which is preliminary data.</text>
</comment>
<dbReference type="InterPro" id="IPR050237">
    <property type="entry name" value="ATP-dep_AMP-bd_enzyme"/>
</dbReference>
<dbReference type="RefSeq" id="WP_379871976.1">
    <property type="nucleotide sequence ID" value="NZ_JBHTBH010000007.1"/>
</dbReference>
<dbReference type="SUPFAM" id="SSF56801">
    <property type="entry name" value="Acetyl-CoA synthetase-like"/>
    <property type="match status" value="1"/>
</dbReference>
<dbReference type="CDD" id="cd17631">
    <property type="entry name" value="FACL_FadD13-like"/>
    <property type="match status" value="1"/>
</dbReference>
<keyword evidence="4" id="KW-1185">Reference proteome</keyword>
<evidence type="ECO:0000259" key="2">
    <source>
        <dbReference type="Pfam" id="PF13193"/>
    </source>
</evidence>
<name>A0ABW2KHE6_9ACTN</name>
<reference evidence="4" key="1">
    <citation type="journal article" date="2019" name="Int. J. Syst. Evol. Microbiol.">
        <title>The Global Catalogue of Microorganisms (GCM) 10K type strain sequencing project: providing services to taxonomists for standard genome sequencing and annotation.</title>
        <authorList>
            <consortium name="The Broad Institute Genomics Platform"/>
            <consortium name="The Broad Institute Genome Sequencing Center for Infectious Disease"/>
            <person name="Wu L."/>
            <person name="Ma J."/>
        </authorList>
    </citation>
    <scope>NUCLEOTIDE SEQUENCE [LARGE SCALE GENOMIC DNA]</scope>
    <source>
        <strain evidence="4">CGMCC 4.7382</strain>
    </source>
</reference>
<dbReference type="Proteomes" id="UP001596540">
    <property type="component" value="Unassembled WGS sequence"/>
</dbReference>
<dbReference type="EMBL" id="JBHTBH010000007">
    <property type="protein sequence ID" value="MFC7329328.1"/>
    <property type="molecule type" value="Genomic_DNA"/>
</dbReference>
<dbReference type="PANTHER" id="PTHR43767:SF7">
    <property type="entry name" value="MEDIUM_LONG-CHAIN-FATTY-ACID--COA LIGASE FADD8"/>
    <property type="match status" value="1"/>
</dbReference>
<dbReference type="Gene3D" id="3.40.50.12780">
    <property type="entry name" value="N-terminal domain of ligase-like"/>
    <property type="match status" value="1"/>
</dbReference>
<proteinExistence type="predicted"/>
<dbReference type="Gene3D" id="3.30.300.30">
    <property type="match status" value="1"/>
</dbReference>
<dbReference type="NCBIfam" id="NF006182">
    <property type="entry name" value="PRK08316.1"/>
    <property type="match status" value="1"/>
</dbReference>
<dbReference type="PANTHER" id="PTHR43767">
    <property type="entry name" value="LONG-CHAIN-FATTY-ACID--COA LIGASE"/>
    <property type="match status" value="1"/>
</dbReference>
<dbReference type="InterPro" id="IPR000873">
    <property type="entry name" value="AMP-dep_synth/lig_dom"/>
</dbReference>
<dbReference type="Pfam" id="PF13193">
    <property type="entry name" value="AMP-binding_C"/>
    <property type="match status" value="1"/>
</dbReference>
<organism evidence="3 4">
    <name type="scientific">Marinactinospora rubrisoli</name>
    <dbReference type="NCBI Taxonomy" id="2715399"/>
    <lineage>
        <taxon>Bacteria</taxon>
        <taxon>Bacillati</taxon>
        <taxon>Actinomycetota</taxon>
        <taxon>Actinomycetes</taxon>
        <taxon>Streptosporangiales</taxon>
        <taxon>Nocardiopsidaceae</taxon>
        <taxon>Marinactinospora</taxon>
    </lineage>
</organism>
<feature type="domain" description="AMP-binding enzyme C-terminal" evidence="2">
    <location>
        <begin position="427"/>
        <end position="500"/>
    </location>
</feature>
<protein>
    <submittedName>
        <fullName evidence="3">Fatty acyl-CoA synthetase</fullName>
    </submittedName>
</protein>
<sequence length="514" mass="55654">MGGGAHTATTASTVDGVLRRTAARVPDRVALRFGDREWSYGELDLAVSRTAAWLLGLGLEHGDRVAAYGYNSDAYLLAFLGCARAGLVHVPVNYRLTGDELAHPLAHSGSAVVLTDPRLAGRVEDIRSRIPAREVLGLRGAEESVLEIARDPRAPDQVGTAVADTDLVQLLYTSGTTALPKGAMMSHRALVHEYVSCVQALDITAEDRPLHALPLYHAAQLHVFLMPALAVGAENALVEVPEPGELLHRIQADGITSFFAAPTVWLSMADHPDFATRDLSGLRKAYYGAAIMPVPVLERIARRYPRLAFYNCFGQSEIGPLATVLRPEEHVPGRMDACGRPVLFVEARLVDRDGADVPPGEAGEIVYRSPQLCDGYWDDPEGTAAAFRDGWFHSGDLARRDAEGYLTVVDRLKDVINTGGVLVASREVEDVLHLHPAVAEAAVVAMPDPVWGEAVTAVVALRRPATEAELIGFARERLAGFKVPKRVHVTGELPRNASGKLLKRVLREELTAFR</sequence>
<dbReference type="InterPro" id="IPR045851">
    <property type="entry name" value="AMP-bd_C_sf"/>
</dbReference>
<evidence type="ECO:0000313" key="3">
    <source>
        <dbReference type="EMBL" id="MFC7329328.1"/>
    </source>
</evidence>
<feature type="domain" description="AMP-dependent synthetase/ligase" evidence="1">
    <location>
        <begin position="18"/>
        <end position="377"/>
    </location>
</feature>